<comment type="caution">
    <text evidence="2">The sequence shown here is derived from an EMBL/GenBank/DDBJ whole genome shotgun (WGS) entry which is preliminary data.</text>
</comment>
<evidence type="ECO:0000313" key="2">
    <source>
        <dbReference type="EMBL" id="TCP65676.1"/>
    </source>
</evidence>
<dbReference type="GO" id="GO:0003677">
    <property type="term" value="F:DNA binding"/>
    <property type="evidence" value="ECO:0007669"/>
    <property type="project" value="InterPro"/>
</dbReference>
<dbReference type="OrthoDB" id="192297at2"/>
<evidence type="ECO:0000259" key="1">
    <source>
        <dbReference type="Pfam" id="PF01609"/>
    </source>
</evidence>
<organism evidence="2 3">
    <name type="scientific">Baia soyae</name>
    <dbReference type="NCBI Taxonomy" id="1544746"/>
    <lineage>
        <taxon>Bacteria</taxon>
        <taxon>Bacillati</taxon>
        <taxon>Bacillota</taxon>
        <taxon>Bacilli</taxon>
        <taxon>Bacillales</taxon>
        <taxon>Thermoactinomycetaceae</taxon>
        <taxon>Baia</taxon>
    </lineage>
</organism>
<name>A0A4V2SXC1_9BACL</name>
<dbReference type="AlphaFoldDB" id="A0A4V2SXC1"/>
<evidence type="ECO:0000313" key="3">
    <source>
        <dbReference type="Proteomes" id="UP000294746"/>
    </source>
</evidence>
<dbReference type="GO" id="GO:0004803">
    <property type="term" value="F:transposase activity"/>
    <property type="evidence" value="ECO:0007669"/>
    <property type="project" value="InterPro"/>
</dbReference>
<sequence>MPALFRPKRGETKIGKTKLGKGSKVFGVVENKNGLPIALLIENANPHEITFAQKIVNEIRIPQKRGAPIRKPKILVADKGYISQAFRAYLRRKGILVSIPLKKNQKPSKGLQPKDFQSSYKQRFKVERSFAWMDNFRRLVVRYDRLSWIYRGFNVLACIIMCLRHF</sequence>
<dbReference type="PANTHER" id="PTHR30007">
    <property type="entry name" value="PHP DOMAIN PROTEIN"/>
    <property type="match status" value="1"/>
</dbReference>
<dbReference type="NCBIfam" id="NF033580">
    <property type="entry name" value="transpos_IS5_3"/>
    <property type="match status" value="1"/>
</dbReference>
<gene>
    <name evidence="2" type="ORF">EDD57_13140</name>
</gene>
<feature type="domain" description="Transposase IS4-like" evidence="1">
    <location>
        <begin position="15"/>
        <end position="147"/>
    </location>
</feature>
<reference evidence="2 3" key="1">
    <citation type="submission" date="2019-03" db="EMBL/GenBank/DDBJ databases">
        <title>Genomic Encyclopedia of Type Strains, Phase IV (KMG-IV): sequencing the most valuable type-strain genomes for metagenomic binning, comparative biology and taxonomic classification.</title>
        <authorList>
            <person name="Goeker M."/>
        </authorList>
    </citation>
    <scope>NUCLEOTIDE SEQUENCE [LARGE SCALE GENOMIC DNA]</scope>
    <source>
        <strain evidence="2 3">DSM 46831</strain>
    </source>
</reference>
<keyword evidence="3" id="KW-1185">Reference proteome</keyword>
<dbReference type="Pfam" id="PF01609">
    <property type="entry name" value="DDE_Tnp_1"/>
    <property type="match status" value="1"/>
</dbReference>
<dbReference type="GO" id="GO:0006313">
    <property type="term" value="P:DNA transposition"/>
    <property type="evidence" value="ECO:0007669"/>
    <property type="project" value="InterPro"/>
</dbReference>
<protein>
    <submittedName>
        <fullName evidence="2">IS4 family transposase</fullName>
    </submittedName>
</protein>
<dbReference type="Proteomes" id="UP000294746">
    <property type="component" value="Unassembled WGS sequence"/>
</dbReference>
<dbReference type="PANTHER" id="PTHR30007:SF1">
    <property type="entry name" value="BLR1914 PROTEIN"/>
    <property type="match status" value="1"/>
</dbReference>
<dbReference type="InterPro" id="IPR002559">
    <property type="entry name" value="Transposase_11"/>
</dbReference>
<proteinExistence type="predicted"/>
<dbReference type="EMBL" id="SLXV01000031">
    <property type="protein sequence ID" value="TCP65676.1"/>
    <property type="molecule type" value="Genomic_DNA"/>
</dbReference>
<accession>A0A4V2SXC1</accession>